<dbReference type="AlphaFoldDB" id="A0A8E2I891"/>
<accession>A0A8E2I891</accession>
<dbReference type="SUPFAM" id="SSF52743">
    <property type="entry name" value="Subtilisin-like"/>
    <property type="match status" value="1"/>
</dbReference>
<dbReference type="InterPro" id="IPR003137">
    <property type="entry name" value="PA_domain"/>
</dbReference>
<comment type="similarity">
    <text evidence="1 9 10">Belongs to the peptidase S8 family.</text>
</comment>
<dbReference type="InterPro" id="IPR034213">
    <property type="entry name" value="S8_Vpr-like"/>
</dbReference>
<dbReference type="CDD" id="cd02133">
    <property type="entry name" value="PA_C5a_like"/>
    <property type="match status" value="1"/>
</dbReference>
<evidence type="ECO:0000313" key="13">
    <source>
        <dbReference type="EMBL" id="OOP68447.1"/>
    </source>
</evidence>
<feature type="domain" description="Peptidase S8/S53" evidence="11">
    <location>
        <begin position="136"/>
        <end position="526"/>
    </location>
</feature>
<dbReference type="InterPro" id="IPR050131">
    <property type="entry name" value="Peptidase_S8_subtilisin-like"/>
</dbReference>
<dbReference type="Proteomes" id="UP000189761">
    <property type="component" value="Unassembled WGS sequence"/>
</dbReference>
<evidence type="ECO:0000256" key="4">
    <source>
        <dbReference type="ARBA" id="ARBA00022670"/>
    </source>
</evidence>
<dbReference type="SUPFAM" id="SSF52025">
    <property type="entry name" value="PA domain"/>
    <property type="match status" value="1"/>
</dbReference>
<dbReference type="PANTHER" id="PTHR43806">
    <property type="entry name" value="PEPTIDASE S8"/>
    <property type="match status" value="1"/>
</dbReference>
<evidence type="ECO:0000256" key="3">
    <source>
        <dbReference type="ARBA" id="ARBA00022525"/>
    </source>
</evidence>
<dbReference type="EMBL" id="MTLA01000108">
    <property type="protein sequence ID" value="OOP68447.1"/>
    <property type="molecule type" value="Genomic_DNA"/>
</dbReference>
<protein>
    <recommendedName>
        <fullName evidence="15">Peptidase S8</fullName>
    </recommendedName>
</protein>
<dbReference type="InterPro" id="IPR046450">
    <property type="entry name" value="PA_dom_sf"/>
</dbReference>
<evidence type="ECO:0000256" key="10">
    <source>
        <dbReference type="RuleBase" id="RU003355"/>
    </source>
</evidence>
<dbReference type="PROSITE" id="PS51892">
    <property type="entry name" value="SUBTILASE"/>
    <property type="match status" value="1"/>
</dbReference>
<keyword evidence="2" id="KW-0134">Cell wall</keyword>
<feature type="active site" description="Charge relay system" evidence="8 9">
    <location>
        <position position="185"/>
    </location>
</feature>
<evidence type="ECO:0000259" key="11">
    <source>
        <dbReference type="Pfam" id="PF00082"/>
    </source>
</evidence>
<evidence type="ECO:0000256" key="9">
    <source>
        <dbReference type="PROSITE-ProRule" id="PRU01240"/>
    </source>
</evidence>
<evidence type="ECO:0000256" key="2">
    <source>
        <dbReference type="ARBA" id="ARBA00022512"/>
    </source>
</evidence>
<dbReference type="PRINTS" id="PR00723">
    <property type="entry name" value="SUBTILISIN"/>
</dbReference>
<evidence type="ECO:0008006" key="15">
    <source>
        <dbReference type="Google" id="ProtNLM"/>
    </source>
</evidence>
<dbReference type="InterPro" id="IPR023827">
    <property type="entry name" value="Peptidase_S8_Asp-AS"/>
</dbReference>
<dbReference type="PROSITE" id="PS00137">
    <property type="entry name" value="SUBTILASE_HIS"/>
    <property type="match status" value="1"/>
</dbReference>
<feature type="active site" description="Charge relay system" evidence="8 9">
    <location>
        <position position="145"/>
    </location>
</feature>
<dbReference type="CDD" id="cd07474">
    <property type="entry name" value="Peptidases_S8_subtilisin_Vpr-like"/>
    <property type="match status" value="1"/>
</dbReference>
<dbReference type="PANTHER" id="PTHR43806:SF65">
    <property type="entry name" value="SERINE PROTEASE APRX"/>
    <property type="match status" value="1"/>
</dbReference>
<proteinExistence type="inferred from homology"/>
<dbReference type="InterPro" id="IPR023828">
    <property type="entry name" value="Peptidase_S8_Ser-AS"/>
</dbReference>
<dbReference type="Gene3D" id="3.50.30.30">
    <property type="match status" value="1"/>
</dbReference>
<dbReference type="InterPro" id="IPR000209">
    <property type="entry name" value="Peptidase_S8/S53_dom"/>
</dbReference>
<feature type="domain" description="PA" evidence="12">
    <location>
        <begin position="346"/>
        <end position="411"/>
    </location>
</feature>
<keyword evidence="6 9" id="KW-0378">Hydrolase</keyword>
<sequence length="747" mass="81971">MLRRLFLLTIVLLCLIPQKGFAQKWVFPSLPSPSPEEKAIMIFATKGPPNISEIKTVLNQYPSSSLRMIFTQTFEGFSVSGKRKELLQLARMYQPRYSMFENSIYTVDAEVSSPLEIIGAKNAASYTDSKGHRLTGKGIRIGVIDTGIDYTHPDLKANYGGGFDLVDNDNNPMETLDHQGKPTIHGTHVAGIIAANGQMKGVAPEAKIFAYRALGAGGSGTTEQVLSAIERAVKDKMDIINLSLGSNVNGPDLPISLALDKVVEEGIVAVTSNGNSGPHLWTVGTPGTSSKAISVGASTPTLRIPFLTTIRSNKPIKITSLVGSKMWSLDRSYLIEEVGLGNKEEMKQLQGKIALIQRGGMTFTEKAKNAEKAGAVGVLIYNNTKGNFMGKIEGSLSIPVGAISKKDGESLIKQVNKNKILAKTIYKEEKDLLADFSSRGPVTSNWSIKPDIIAPGVSIKSTVPNNRYLALQGTSMAAPYIAGAAALIKQAHPKWTPTEIKAALMNTATPLYNNGGARYKVFEQGAGRVNIDKAIHTDTLVIPGSLSFGLLTNQFDERRKEVVVQNMSQTTKQYRFQIPPNNLYVDWKLPLSFELKPGEKKKISINAFIKREFENRNEIMEGELSLLEANEEIKIPYIFIKEEPSYPRLMGLTIVQGDRPNTYRYEVYLPMGADEFGMALFDPKTLDFKGYLDVGNNISPGIKENQLTIPNQEGVRQLVVVAFARKNGFEDKISQTLKFKTDLDGKK</sequence>
<organism evidence="13 14">
    <name type="scientific">Heyndrickxia oleronia</name>
    <dbReference type="NCBI Taxonomy" id="38875"/>
    <lineage>
        <taxon>Bacteria</taxon>
        <taxon>Bacillati</taxon>
        <taxon>Bacillota</taxon>
        <taxon>Bacilli</taxon>
        <taxon>Bacillales</taxon>
        <taxon>Bacillaceae</taxon>
        <taxon>Heyndrickxia</taxon>
    </lineage>
</organism>
<evidence type="ECO:0000313" key="14">
    <source>
        <dbReference type="Proteomes" id="UP000189761"/>
    </source>
</evidence>
<dbReference type="InterPro" id="IPR022398">
    <property type="entry name" value="Peptidase_S8_His-AS"/>
</dbReference>
<evidence type="ECO:0000259" key="12">
    <source>
        <dbReference type="Pfam" id="PF02225"/>
    </source>
</evidence>
<dbReference type="InterPro" id="IPR036852">
    <property type="entry name" value="Peptidase_S8/S53_dom_sf"/>
</dbReference>
<name>A0A8E2I891_9BACI</name>
<keyword evidence="14" id="KW-1185">Reference proteome</keyword>
<comment type="caution">
    <text evidence="13">The sequence shown here is derived from an EMBL/GenBank/DDBJ whole genome shotgun (WGS) entry which is preliminary data.</text>
</comment>
<evidence type="ECO:0000256" key="1">
    <source>
        <dbReference type="ARBA" id="ARBA00011073"/>
    </source>
</evidence>
<evidence type="ECO:0000256" key="6">
    <source>
        <dbReference type="ARBA" id="ARBA00022801"/>
    </source>
</evidence>
<keyword evidence="4 9" id="KW-0645">Protease</keyword>
<dbReference type="Pfam" id="PF02225">
    <property type="entry name" value="PA"/>
    <property type="match status" value="1"/>
</dbReference>
<dbReference type="Gene3D" id="3.40.50.200">
    <property type="entry name" value="Peptidase S8/S53 domain"/>
    <property type="match status" value="1"/>
</dbReference>
<reference evidence="13 14" key="1">
    <citation type="submission" date="2017-01" db="EMBL/GenBank/DDBJ databases">
        <title>Draft genome sequence of Bacillus oleronius.</title>
        <authorList>
            <person name="Allam M."/>
        </authorList>
    </citation>
    <scope>NUCLEOTIDE SEQUENCE [LARGE SCALE GENOMIC DNA]</scope>
    <source>
        <strain evidence="13 14">DSM 9356</strain>
    </source>
</reference>
<evidence type="ECO:0000256" key="7">
    <source>
        <dbReference type="ARBA" id="ARBA00022825"/>
    </source>
</evidence>
<dbReference type="PROSITE" id="PS00138">
    <property type="entry name" value="SUBTILASE_SER"/>
    <property type="match status" value="1"/>
</dbReference>
<keyword evidence="5" id="KW-0732">Signal</keyword>
<gene>
    <name evidence="13" type="ORF">BWZ43_10350</name>
</gene>
<keyword evidence="7 9" id="KW-0720">Serine protease</keyword>
<keyword evidence="3" id="KW-0964">Secreted</keyword>
<evidence type="ECO:0000256" key="8">
    <source>
        <dbReference type="PIRSR" id="PIRSR615500-1"/>
    </source>
</evidence>
<dbReference type="Pfam" id="PF00082">
    <property type="entry name" value="Peptidase_S8"/>
    <property type="match status" value="1"/>
</dbReference>
<dbReference type="PROSITE" id="PS00136">
    <property type="entry name" value="SUBTILASE_ASP"/>
    <property type="match status" value="1"/>
</dbReference>
<evidence type="ECO:0000256" key="5">
    <source>
        <dbReference type="ARBA" id="ARBA00022729"/>
    </source>
</evidence>
<feature type="active site" description="Charge relay system" evidence="8 9">
    <location>
        <position position="475"/>
    </location>
</feature>
<dbReference type="GO" id="GO:0006508">
    <property type="term" value="P:proteolysis"/>
    <property type="evidence" value="ECO:0007669"/>
    <property type="project" value="UniProtKB-KW"/>
</dbReference>
<dbReference type="InterPro" id="IPR015500">
    <property type="entry name" value="Peptidase_S8_subtilisin-rel"/>
</dbReference>
<dbReference type="RefSeq" id="WP_078110120.1">
    <property type="nucleotide sequence ID" value="NZ_CP065424.1"/>
</dbReference>
<dbReference type="GO" id="GO:0004252">
    <property type="term" value="F:serine-type endopeptidase activity"/>
    <property type="evidence" value="ECO:0007669"/>
    <property type="project" value="UniProtKB-UniRule"/>
</dbReference>